<dbReference type="InterPro" id="IPR016197">
    <property type="entry name" value="Chromo-like_dom_sf"/>
</dbReference>
<evidence type="ECO:0000313" key="6">
    <source>
        <dbReference type="EMBL" id="KAK7967493.1"/>
    </source>
</evidence>
<gene>
    <name evidence="6" type="ORF">PG986_001770</name>
</gene>
<protein>
    <submittedName>
        <fullName evidence="6">Chromo domain-like protein</fullName>
    </submittedName>
</protein>
<feature type="domain" description="Chromo" evidence="5">
    <location>
        <begin position="286"/>
        <end position="339"/>
    </location>
</feature>
<comment type="subcellular location">
    <subcellularLocation>
        <location evidence="1">Nucleus</location>
    </subcellularLocation>
</comment>
<dbReference type="InterPro" id="IPR000953">
    <property type="entry name" value="Chromo/chromo_shadow_dom"/>
</dbReference>
<evidence type="ECO:0000256" key="1">
    <source>
        <dbReference type="ARBA" id="ARBA00004123"/>
    </source>
</evidence>
<feature type="region of interest" description="Disordered" evidence="4">
    <location>
        <begin position="1"/>
        <end position="283"/>
    </location>
</feature>
<evidence type="ECO:0000256" key="4">
    <source>
        <dbReference type="SAM" id="MobiDB-lite"/>
    </source>
</evidence>
<dbReference type="CDD" id="cd00024">
    <property type="entry name" value="CD_CSD"/>
    <property type="match status" value="1"/>
</dbReference>
<dbReference type="EMBL" id="JAQQWE010000001">
    <property type="protein sequence ID" value="KAK7967493.1"/>
    <property type="molecule type" value="Genomic_DNA"/>
</dbReference>
<dbReference type="PROSITE" id="PS50013">
    <property type="entry name" value="CHROMO_2"/>
    <property type="match status" value="1"/>
</dbReference>
<reference evidence="6 7" key="1">
    <citation type="submission" date="2023-01" db="EMBL/GenBank/DDBJ databases">
        <title>Analysis of 21 Apiospora genomes using comparative genomics revels a genus with tremendous synthesis potential of carbohydrate active enzymes and secondary metabolites.</title>
        <authorList>
            <person name="Sorensen T."/>
        </authorList>
    </citation>
    <scope>NUCLEOTIDE SEQUENCE [LARGE SCALE GENOMIC DNA]</scope>
    <source>
        <strain evidence="6 7">CBS 24483</strain>
    </source>
</reference>
<feature type="compositionally biased region" description="Polar residues" evidence="4">
    <location>
        <begin position="1"/>
        <end position="10"/>
    </location>
</feature>
<dbReference type="InterPro" id="IPR017956">
    <property type="entry name" value="AT_hook_DNA-bd_motif"/>
</dbReference>
<evidence type="ECO:0000256" key="2">
    <source>
        <dbReference type="ARBA" id="ARBA00011353"/>
    </source>
</evidence>
<dbReference type="InterPro" id="IPR051219">
    <property type="entry name" value="Heterochromatin_chromo-domain"/>
</dbReference>
<name>A0ABR1QXV5_9PEZI</name>
<dbReference type="SMART" id="SM00384">
    <property type="entry name" value="AT_hook"/>
    <property type="match status" value="2"/>
</dbReference>
<sequence length="339" mass="36616">MPPQENTSDSDGGESPVFGQRPHGNDFTDSDDSEDQPPLVATDLPELLDHDDDETGKKTRKSSLRNSAATLRGGRKGRGKTDESPKKSVVSLGDGEDDGMDSDDSYTRQAHQILSRFGKKAEEPRHSRQKGKHHAEETADDVDESETPKSSKKRGRPHKSVKTEESAQSASKSTSVLPLSVSKSGQSGLGRGRPRKSSTPQSSLGQGNGPASSPLKRKDASKVGARSSPRRSARAAAIADKAAKAKAAGDNKANEAQDATPAPKCRRATSKKRSNSKKDDDHSGVYVVEDIVGHKIDKTGQLLFEVKWKNYPKSQNTWEPRVHLEGCSKTLKDYLAQIA</sequence>
<feature type="compositionally biased region" description="Basic residues" evidence="4">
    <location>
        <begin position="264"/>
        <end position="275"/>
    </location>
</feature>
<dbReference type="PANTHER" id="PTHR22812">
    <property type="entry name" value="CHROMOBOX PROTEIN"/>
    <property type="match status" value="1"/>
</dbReference>
<dbReference type="InterPro" id="IPR023780">
    <property type="entry name" value="Chromo_domain"/>
</dbReference>
<evidence type="ECO:0000256" key="3">
    <source>
        <dbReference type="ARBA" id="ARBA00023242"/>
    </source>
</evidence>
<dbReference type="Gene3D" id="2.40.50.40">
    <property type="match status" value="1"/>
</dbReference>
<feature type="compositionally biased region" description="Basic residues" evidence="4">
    <location>
        <begin position="150"/>
        <end position="160"/>
    </location>
</feature>
<comment type="subunit">
    <text evidence="2">Component of the NuA4 histone acetyltransferase complex.</text>
</comment>
<feature type="compositionally biased region" description="Polar residues" evidence="4">
    <location>
        <begin position="197"/>
        <end position="211"/>
    </location>
</feature>
<dbReference type="Pfam" id="PF00385">
    <property type="entry name" value="Chromo"/>
    <property type="match status" value="1"/>
</dbReference>
<feature type="compositionally biased region" description="Basic and acidic residues" evidence="4">
    <location>
        <begin position="241"/>
        <end position="255"/>
    </location>
</feature>
<dbReference type="PRINTS" id="PR00929">
    <property type="entry name" value="ATHOOK"/>
</dbReference>
<accession>A0ABR1QXV5</accession>
<dbReference type="InterPro" id="IPR023779">
    <property type="entry name" value="Chromodomain_CS"/>
</dbReference>
<keyword evidence="7" id="KW-1185">Reference proteome</keyword>
<evidence type="ECO:0000313" key="7">
    <source>
        <dbReference type="Proteomes" id="UP001391051"/>
    </source>
</evidence>
<evidence type="ECO:0000259" key="5">
    <source>
        <dbReference type="PROSITE" id="PS50013"/>
    </source>
</evidence>
<dbReference type="PROSITE" id="PS00598">
    <property type="entry name" value="CHROMO_1"/>
    <property type="match status" value="1"/>
</dbReference>
<dbReference type="SUPFAM" id="SSF54160">
    <property type="entry name" value="Chromo domain-like"/>
    <property type="match status" value="1"/>
</dbReference>
<organism evidence="6 7">
    <name type="scientific">Apiospora aurea</name>
    <dbReference type="NCBI Taxonomy" id="335848"/>
    <lineage>
        <taxon>Eukaryota</taxon>
        <taxon>Fungi</taxon>
        <taxon>Dikarya</taxon>
        <taxon>Ascomycota</taxon>
        <taxon>Pezizomycotina</taxon>
        <taxon>Sordariomycetes</taxon>
        <taxon>Xylariomycetidae</taxon>
        <taxon>Amphisphaeriales</taxon>
        <taxon>Apiosporaceae</taxon>
        <taxon>Apiospora</taxon>
    </lineage>
</organism>
<proteinExistence type="predicted"/>
<keyword evidence="3" id="KW-0539">Nucleus</keyword>
<dbReference type="GeneID" id="92071054"/>
<dbReference type="SMART" id="SM00298">
    <property type="entry name" value="CHROMO"/>
    <property type="match status" value="1"/>
</dbReference>
<feature type="compositionally biased region" description="Acidic residues" evidence="4">
    <location>
        <begin position="94"/>
        <end position="104"/>
    </location>
</feature>
<feature type="compositionally biased region" description="Polar residues" evidence="4">
    <location>
        <begin position="166"/>
        <end position="186"/>
    </location>
</feature>
<comment type="caution">
    <text evidence="6">The sequence shown here is derived from an EMBL/GenBank/DDBJ whole genome shotgun (WGS) entry which is preliminary data.</text>
</comment>
<dbReference type="Proteomes" id="UP001391051">
    <property type="component" value="Unassembled WGS sequence"/>
</dbReference>
<dbReference type="RefSeq" id="XP_066706885.1">
    <property type="nucleotide sequence ID" value="XM_066837992.1"/>
</dbReference>